<dbReference type="InterPro" id="IPR027417">
    <property type="entry name" value="P-loop_NTPase"/>
</dbReference>
<evidence type="ECO:0000313" key="2">
    <source>
        <dbReference type="EMBL" id="HIQ63336.1"/>
    </source>
</evidence>
<dbReference type="Pfam" id="PF17863">
    <property type="entry name" value="AAA_lid_2"/>
    <property type="match status" value="1"/>
</dbReference>
<dbReference type="InterPro" id="IPR003593">
    <property type="entry name" value="AAA+_ATPase"/>
</dbReference>
<dbReference type="Pfam" id="PF07726">
    <property type="entry name" value="AAA_3"/>
    <property type="match status" value="1"/>
</dbReference>
<dbReference type="SMART" id="SM00382">
    <property type="entry name" value="AAA"/>
    <property type="match status" value="1"/>
</dbReference>
<comment type="caution">
    <text evidence="2">The sequence shown here is derived from an EMBL/GenBank/DDBJ whole genome shotgun (WGS) entry which is preliminary data.</text>
</comment>
<dbReference type="GO" id="GO:0016887">
    <property type="term" value="F:ATP hydrolysis activity"/>
    <property type="evidence" value="ECO:0007669"/>
    <property type="project" value="InterPro"/>
</dbReference>
<dbReference type="SUPFAM" id="SSF52540">
    <property type="entry name" value="P-loop containing nucleoside triphosphate hydrolases"/>
    <property type="match status" value="1"/>
</dbReference>
<feature type="domain" description="AAA+ ATPase" evidence="1">
    <location>
        <begin position="42"/>
        <end position="185"/>
    </location>
</feature>
<dbReference type="Gene3D" id="1.10.8.80">
    <property type="entry name" value="Magnesium chelatase subunit I, C-Terminal domain"/>
    <property type="match status" value="1"/>
</dbReference>
<organism evidence="2 3">
    <name type="scientific">Candidatus Avichristensenella intestinipullorum</name>
    <dbReference type="NCBI Taxonomy" id="2840693"/>
    <lineage>
        <taxon>Bacteria</taxon>
        <taxon>Bacillati</taxon>
        <taxon>Bacillota</taxon>
        <taxon>Clostridia</taxon>
        <taxon>Candidatus Avichristensenella</taxon>
    </lineage>
</organism>
<dbReference type="PIRSF" id="PIRSF002849">
    <property type="entry name" value="AAA_ATPase_chaperone_MoxR_prd"/>
    <property type="match status" value="1"/>
</dbReference>
<dbReference type="InterPro" id="IPR041628">
    <property type="entry name" value="ChlI/MoxR_AAA_lid"/>
</dbReference>
<dbReference type="Gene3D" id="3.40.50.300">
    <property type="entry name" value="P-loop containing nucleotide triphosphate hydrolases"/>
    <property type="match status" value="1"/>
</dbReference>
<dbReference type="CDD" id="cd00009">
    <property type="entry name" value="AAA"/>
    <property type="match status" value="1"/>
</dbReference>
<dbReference type="EMBL" id="DVFI01000099">
    <property type="protein sequence ID" value="HIQ63336.1"/>
    <property type="molecule type" value="Genomic_DNA"/>
</dbReference>
<name>A0A9D1CIP6_9FIRM</name>
<sequence length="327" mass="35394">MEHDEKKILGFADQMQNIKAQISREIIGQEDIISQLLMAMVAGGNVLLEGVPGLGKTRLVRTMSHVLRLPFSRIQFTPDLMPADVTGTNIIVQQDGSNAFSFQPGPVFASIVLADEINRATPKTQSALLEAMQEHTVTVGGVTRPLPEPYFVLATQNPLEQEGTYPLPEAQLDRFLLKLLVPFPTLSELHGIVDITVSGNGTQAEPVADGEDILAMRAMACEVPVARAVQDYALRLVLATHPELPDAPESTRSCARFGASPRAAQALISVSRVRALMEGRFNVAFDDIRAVAPAVLRHRVAMSFEGLAAGMTPDRLIQTLLSELKAG</sequence>
<dbReference type="PANTHER" id="PTHR42759">
    <property type="entry name" value="MOXR FAMILY PROTEIN"/>
    <property type="match status" value="1"/>
</dbReference>
<proteinExistence type="predicted"/>
<evidence type="ECO:0000259" key="1">
    <source>
        <dbReference type="SMART" id="SM00382"/>
    </source>
</evidence>
<dbReference type="PANTHER" id="PTHR42759:SF1">
    <property type="entry name" value="MAGNESIUM-CHELATASE SUBUNIT CHLD"/>
    <property type="match status" value="1"/>
</dbReference>
<protein>
    <submittedName>
        <fullName evidence="2">MoxR family ATPase</fullName>
    </submittedName>
</protein>
<gene>
    <name evidence="2" type="ORF">IAA66_07080</name>
</gene>
<reference evidence="2" key="1">
    <citation type="submission" date="2020-10" db="EMBL/GenBank/DDBJ databases">
        <authorList>
            <person name="Gilroy R."/>
        </authorList>
    </citation>
    <scope>NUCLEOTIDE SEQUENCE</scope>
    <source>
        <strain evidence="2">ChiHile30-977</strain>
    </source>
</reference>
<dbReference type="InterPro" id="IPR050764">
    <property type="entry name" value="CbbQ/NirQ/NorQ/GpvN"/>
</dbReference>
<reference evidence="2" key="2">
    <citation type="journal article" date="2021" name="PeerJ">
        <title>Extensive microbial diversity within the chicken gut microbiome revealed by metagenomics and culture.</title>
        <authorList>
            <person name="Gilroy R."/>
            <person name="Ravi A."/>
            <person name="Getino M."/>
            <person name="Pursley I."/>
            <person name="Horton D.L."/>
            <person name="Alikhan N.F."/>
            <person name="Baker D."/>
            <person name="Gharbi K."/>
            <person name="Hall N."/>
            <person name="Watson M."/>
            <person name="Adriaenssens E.M."/>
            <person name="Foster-Nyarko E."/>
            <person name="Jarju S."/>
            <person name="Secka A."/>
            <person name="Antonio M."/>
            <person name="Oren A."/>
            <person name="Chaudhuri R.R."/>
            <person name="La Ragione R."/>
            <person name="Hildebrand F."/>
            <person name="Pallen M.J."/>
        </authorList>
    </citation>
    <scope>NUCLEOTIDE SEQUENCE</scope>
    <source>
        <strain evidence="2">ChiHile30-977</strain>
    </source>
</reference>
<dbReference type="Proteomes" id="UP000886819">
    <property type="component" value="Unassembled WGS sequence"/>
</dbReference>
<evidence type="ECO:0000313" key="3">
    <source>
        <dbReference type="Proteomes" id="UP000886819"/>
    </source>
</evidence>
<dbReference type="GO" id="GO:0005524">
    <property type="term" value="F:ATP binding"/>
    <property type="evidence" value="ECO:0007669"/>
    <property type="project" value="InterPro"/>
</dbReference>
<dbReference type="InterPro" id="IPR011703">
    <property type="entry name" value="ATPase_AAA-3"/>
</dbReference>
<dbReference type="AlphaFoldDB" id="A0A9D1CIP6"/>
<accession>A0A9D1CIP6</accession>